<protein>
    <submittedName>
        <fullName evidence="1">Uncharacterized protein</fullName>
    </submittedName>
</protein>
<sequence length="174" mass="20067">MKKSFETIYCKGNISSNDTDIIIEGEITDKITSEFVSFLAAAPAQYMTNFSGSGLPWATRQQAFFNTPNKGSVKLNGNKFSFGLNRPNSFYSDFNTIKFPYVQIVYNSDKIVIIDLHNEKIAHRSLQYPLLRNIEKVDFYNRQQPIRSQERVLRDSGYDDRTESKDFWGLKPPI</sequence>
<dbReference type="EMBL" id="MT663534">
    <property type="protein sequence ID" value="QOI90214.1"/>
    <property type="molecule type" value="Genomic_DNA"/>
</dbReference>
<accession>A0A7M3UNG1</accession>
<dbReference type="Proteomes" id="UP001162120">
    <property type="component" value="Segment"/>
</dbReference>
<proteinExistence type="predicted"/>
<gene>
    <name evidence="1" type="ORF">HWQ62_00077</name>
</gene>
<evidence type="ECO:0000313" key="1">
    <source>
        <dbReference type="EMBL" id="QOI90214.1"/>
    </source>
</evidence>
<evidence type="ECO:0000313" key="2">
    <source>
        <dbReference type="Proteomes" id="UP001162120"/>
    </source>
</evidence>
<organism evidence="1 2">
    <name type="scientific">Pyramimonas orientalis virus 01B</name>
    <dbReference type="NCBI Taxonomy" id="3134525"/>
    <lineage>
        <taxon>Viruses</taxon>
        <taxon>Varidnaviria</taxon>
        <taxon>Bamfordvirae</taxon>
        <taxon>Nucleocytoviricota</taxon>
        <taxon>Megaviricetes</taxon>
        <taxon>Imitervirales</taxon>
        <taxon>Allomimiviridae</taxon>
        <taxon>Heliosvirus</taxon>
        <taxon>Heliosvirus raunefjordenense</taxon>
    </lineage>
</organism>
<name>A0A7M3UNG1_9VIRU</name>
<keyword evidence="2" id="KW-1185">Reference proteome</keyword>
<reference evidence="1" key="1">
    <citation type="submission" date="2020-06" db="EMBL/GenBank/DDBJ databases">
        <title>Lateral gene transfer of anion-conducting channel rhodopsins between green algae and giant viruses.</title>
        <authorList>
            <person name="Rozenberg A."/>
            <person name="Oppermann J."/>
            <person name="Wietek J."/>
            <person name="Fernandez Lahore R.G."/>
            <person name="Sandaa R.-A."/>
            <person name="Bratbak G."/>
            <person name="Hegemann P."/>
            <person name="Beja O."/>
        </authorList>
    </citation>
    <scope>NUCLEOTIDE SEQUENCE</scope>
    <source>
        <strain evidence="1">01B</strain>
    </source>
</reference>